<dbReference type="InterPro" id="IPR013099">
    <property type="entry name" value="K_chnl_dom"/>
</dbReference>
<protein>
    <submittedName>
        <fullName evidence="14">Uncharacterized protein LOC114335652 isoform X2</fullName>
    </submittedName>
</protein>
<feature type="transmembrane region" description="Helical" evidence="10">
    <location>
        <begin position="33"/>
        <end position="54"/>
    </location>
</feature>
<dbReference type="PRINTS" id="PR01333">
    <property type="entry name" value="2POREKCHANEL"/>
</dbReference>
<evidence type="ECO:0000256" key="7">
    <source>
        <dbReference type="ARBA" id="ARBA00023303"/>
    </source>
</evidence>
<evidence type="ECO:0000256" key="4">
    <source>
        <dbReference type="ARBA" id="ARBA00022989"/>
    </source>
</evidence>
<feature type="compositionally biased region" description="Basic and acidic residues" evidence="9">
    <location>
        <begin position="226"/>
        <end position="244"/>
    </location>
</feature>
<dbReference type="GO" id="GO:0015271">
    <property type="term" value="F:outward rectifier potassium channel activity"/>
    <property type="evidence" value="ECO:0007669"/>
    <property type="project" value="TreeGrafter"/>
</dbReference>
<reference evidence="14" key="1">
    <citation type="submission" date="2025-04" db="UniProtKB">
        <authorList>
            <consortium name="RefSeq"/>
        </authorList>
    </citation>
    <scope>IDENTIFICATION</scope>
    <source>
        <tissue evidence="14">Whole insect</tissue>
    </source>
</reference>
<evidence type="ECO:0000256" key="2">
    <source>
        <dbReference type="ARBA" id="ARBA00022448"/>
    </source>
</evidence>
<evidence type="ECO:0000256" key="9">
    <source>
        <dbReference type="SAM" id="MobiDB-lite"/>
    </source>
</evidence>
<dbReference type="GO" id="GO:0005886">
    <property type="term" value="C:plasma membrane"/>
    <property type="evidence" value="ECO:0007669"/>
    <property type="project" value="TreeGrafter"/>
</dbReference>
<comment type="similarity">
    <text evidence="8">Belongs to the two pore domain potassium channel (TC 1.A.1.8) family.</text>
</comment>
<evidence type="ECO:0000256" key="3">
    <source>
        <dbReference type="ARBA" id="ARBA00022692"/>
    </source>
</evidence>
<dbReference type="PANTHER" id="PTHR11003:SF334">
    <property type="entry name" value="FI03418P"/>
    <property type="match status" value="1"/>
</dbReference>
<dbReference type="Pfam" id="PF07885">
    <property type="entry name" value="Ion_trans_2"/>
    <property type="match status" value="2"/>
</dbReference>
<reference evidence="12" key="2">
    <citation type="submission" date="2025-05" db="UniProtKB">
        <authorList>
            <consortium name="EnsemblMetazoa"/>
        </authorList>
    </citation>
    <scope>IDENTIFICATION</scope>
</reference>
<feature type="compositionally biased region" description="Basic residues" evidence="9">
    <location>
        <begin position="408"/>
        <end position="417"/>
    </location>
</feature>
<feature type="region of interest" description="Disordered" evidence="9">
    <location>
        <begin position="346"/>
        <end position="448"/>
    </location>
</feature>
<evidence type="ECO:0000313" key="12">
    <source>
        <dbReference type="EnsemblMetazoa" id="XP_050511178.1"/>
    </source>
</evidence>
<dbReference type="EnsemblMetazoa" id="XM_050655221.1">
    <property type="protein sequence ID" value="XP_050511178.1"/>
    <property type="gene ID" value="LOC126887620"/>
</dbReference>
<evidence type="ECO:0000256" key="1">
    <source>
        <dbReference type="ARBA" id="ARBA00004141"/>
    </source>
</evidence>
<evidence type="ECO:0000256" key="8">
    <source>
        <dbReference type="RuleBase" id="RU003857"/>
    </source>
</evidence>
<feature type="transmembrane region" description="Helical" evidence="10">
    <location>
        <begin position="545"/>
        <end position="567"/>
    </location>
</feature>
<feature type="compositionally biased region" description="Polar residues" evidence="9">
    <location>
        <begin position="290"/>
        <end position="308"/>
    </location>
</feature>
<keyword evidence="4 10" id="KW-1133">Transmembrane helix</keyword>
<dbReference type="OrthoDB" id="297496at2759"/>
<feature type="transmembrane region" description="Helical" evidence="10">
    <location>
        <begin position="516"/>
        <end position="533"/>
    </location>
</feature>
<evidence type="ECO:0000259" key="11">
    <source>
        <dbReference type="Pfam" id="PF07885"/>
    </source>
</evidence>
<feature type="transmembrane region" description="Helical" evidence="10">
    <location>
        <begin position="485"/>
        <end position="504"/>
    </location>
</feature>
<evidence type="ECO:0000256" key="6">
    <source>
        <dbReference type="ARBA" id="ARBA00023136"/>
    </source>
</evidence>
<dbReference type="InterPro" id="IPR003280">
    <property type="entry name" value="2pore_dom_K_chnl"/>
</dbReference>
<dbReference type="GO" id="GO:0022841">
    <property type="term" value="F:potassium ion leak channel activity"/>
    <property type="evidence" value="ECO:0007669"/>
    <property type="project" value="TreeGrafter"/>
</dbReference>
<feature type="compositionally biased region" description="Low complexity" evidence="9">
    <location>
        <begin position="418"/>
        <end position="435"/>
    </location>
</feature>
<feature type="region of interest" description="Disordered" evidence="9">
    <location>
        <begin position="208"/>
        <end position="316"/>
    </location>
</feature>
<dbReference type="PANTHER" id="PTHR11003">
    <property type="entry name" value="POTASSIUM CHANNEL, SUBFAMILY K"/>
    <property type="match status" value="1"/>
</dbReference>
<evidence type="ECO:0000256" key="5">
    <source>
        <dbReference type="ARBA" id="ARBA00023065"/>
    </source>
</evidence>
<evidence type="ECO:0000313" key="13">
    <source>
        <dbReference type="Proteomes" id="UP001652700"/>
    </source>
</evidence>
<evidence type="ECO:0000313" key="14">
    <source>
        <dbReference type="RefSeq" id="XP_028141718.1"/>
    </source>
</evidence>
<keyword evidence="7 8" id="KW-0407">Ion channel</keyword>
<feature type="compositionally biased region" description="Basic and acidic residues" evidence="9">
    <location>
        <begin position="279"/>
        <end position="288"/>
    </location>
</feature>
<keyword evidence="5 8" id="KW-0406">Ion transport</keyword>
<gene>
    <name evidence="14" type="primary">LOC114335652</name>
</gene>
<dbReference type="Proteomes" id="UP001652700">
    <property type="component" value="Unplaced"/>
</dbReference>
<feature type="transmembrane region" description="Helical" evidence="10">
    <location>
        <begin position="163"/>
        <end position="185"/>
    </location>
</feature>
<keyword evidence="13" id="KW-1185">Reference proteome</keyword>
<evidence type="ECO:0000256" key="10">
    <source>
        <dbReference type="SAM" id="Phobius"/>
    </source>
</evidence>
<dbReference type="Gene3D" id="1.10.287.70">
    <property type="match status" value="2"/>
</dbReference>
<sequence>MSRYKSDPNISEYESPRCCTKVLHYTWKTITCLFSHVFLISMVVSYCVLGAFTFEALEVKNEREVKIGVPLIRQNVTRHLWNFTQEMKALDQTKFTIGATQYLKDFEKSLLDKMNKEGWNGEENLEKVQWTRTGALFYSIIVITTIGYGHISPKTSWGKVVTIFYAILGIPLMLLCLSNIGDVMASSFRFLYWRVCCYMCQKKPKRLKRGKSVRSESRGPRPRYGSFRDRRYTKTPRPFEKRFGELGGPHSHSDTELRYLDSVSPRNLTLPRTRTSRFQRNDDKERKVSRTSTVSSPNPQNHTPNTPRGYSLDRKRPTRDVVIEMDPMLLDNTPILFNKYVVGKDGGFTRMIPGITPRQMESEKRALSMPPGRRSRSMTRTRKYLEPPGGSSSDEEDLDSLKDGRTSPRSRPRKSTPLRRTGSPNRSGRSARSRSPMPPMNPSPRMMTPLGYGLRSPRYVDDDSDIDFYYSDDPYDVGKPRIRPVPIWLCVFLVVSYILAGAYLFMTWEGWEYLDSAYFCFITLTTIGFGDLVPAKEVSRDNDRAAISIALCSLYLLFGISLLAMSFNLVQEEVISNVKSVAKSLGIIKSDSDDEHEDD</sequence>
<keyword evidence="6 10" id="KW-0472">Membrane</keyword>
<keyword evidence="2 8" id="KW-0813">Transport</keyword>
<dbReference type="SUPFAM" id="SSF81324">
    <property type="entry name" value="Voltage-gated potassium channels"/>
    <property type="match status" value="2"/>
</dbReference>
<dbReference type="RefSeq" id="XP_028141718.1">
    <property type="nucleotide sequence ID" value="XM_028285917.1"/>
</dbReference>
<feature type="domain" description="Potassium channel" evidence="11">
    <location>
        <begin position="129"/>
        <end position="184"/>
    </location>
</feature>
<proteinExistence type="inferred from homology"/>
<keyword evidence="3 8" id="KW-0812">Transmembrane</keyword>
<dbReference type="GO" id="GO:0030322">
    <property type="term" value="P:stabilization of membrane potential"/>
    <property type="evidence" value="ECO:0007669"/>
    <property type="project" value="TreeGrafter"/>
</dbReference>
<feature type="domain" description="Potassium channel" evidence="11">
    <location>
        <begin position="493"/>
        <end position="573"/>
    </location>
</feature>
<dbReference type="AlphaFoldDB" id="A0A6P7GA56"/>
<feature type="compositionally biased region" description="Basic residues" evidence="9">
    <location>
        <begin position="373"/>
        <end position="382"/>
    </location>
</feature>
<organism evidence="14">
    <name type="scientific">Diabrotica virgifera virgifera</name>
    <name type="common">western corn rootworm</name>
    <dbReference type="NCBI Taxonomy" id="50390"/>
    <lineage>
        <taxon>Eukaryota</taxon>
        <taxon>Metazoa</taxon>
        <taxon>Ecdysozoa</taxon>
        <taxon>Arthropoda</taxon>
        <taxon>Hexapoda</taxon>
        <taxon>Insecta</taxon>
        <taxon>Pterygota</taxon>
        <taxon>Neoptera</taxon>
        <taxon>Endopterygota</taxon>
        <taxon>Coleoptera</taxon>
        <taxon>Polyphaga</taxon>
        <taxon>Cucujiformia</taxon>
        <taxon>Chrysomeloidea</taxon>
        <taxon>Chrysomelidae</taxon>
        <taxon>Galerucinae</taxon>
        <taxon>Diabroticina</taxon>
        <taxon>Diabroticites</taxon>
        <taxon>Diabrotica</taxon>
    </lineage>
</organism>
<comment type="subcellular location">
    <subcellularLocation>
        <location evidence="1">Membrane</location>
        <topology evidence="1">Multi-pass membrane protein</topology>
    </subcellularLocation>
</comment>
<feature type="transmembrane region" description="Helical" evidence="10">
    <location>
        <begin position="135"/>
        <end position="151"/>
    </location>
</feature>
<name>A0A6P7GA56_DIAVI</name>
<accession>A0A6P7GA56</accession>
<feature type="compositionally biased region" description="Polar residues" evidence="9">
    <location>
        <begin position="264"/>
        <end position="278"/>
    </location>
</feature>